<dbReference type="Pfam" id="PF07730">
    <property type="entry name" value="HisKA_3"/>
    <property type="match status" value="1"/>
</dbReference>
<evidence type="ECO:0000256" key="4">
    <source>
        <dbReference type="ARBA" id="ARBA00022679"/>
    </source>
</evidence>
<dbReference type="GO" id="GO:0046983">
    <property type="term" value="F:protein dimerization activity"/>
    <property type="evidence" value="ECO:0007669"/>
    <property type="project" value="InterPro"/>
</dbReference>
<feature type="transmembrane region" description="Helical" evidence="9">
    <location>
        <begin position="153"/>
        <end position="173"/>
    </location>
</feature>
<accession>A9KJF6</accession>
<gene>
    <name evidence="11" type="ordered locus">Cphy_3629</name>
</gene>
<evidence type="ECO:0000256" key="7">
    <source>
        <dbReference type="ARBA" id="ARBA00022840"/>
    </source>
</evidence>
<name>A9KJF6_LACP7</name>
<keyword evidence="4" id="KW-0808">Transferase</keyword>
<organism evidence="11 12">
    <name type="scientific">Lachnoclostridium phytofermentans (strain ATCC 700394 / DSM 18823 / ISDg)</name>
    <name type="common">Clostridium phytofermentans</name>
    <dbReference type="NCBI Taxonomy" id="357809"/>
    <lineage>
        <taxon>Bacteria</taxon>
        <taxon>Bacillati</taxon>
        <taxon>Bacillota</taxon>
        <taxon>Clostridia</taxon>
        <taxon>Lachnospirales</taxon>
        <taxon>Lachnospiraceae</taxon>
    </lineage>
</organism>
<dbReference type="Proteomes" id="UP000000370">
    <property type="component" value="Chromosome"/>
</dbReference>
<dbReference type="PANTHER" id="PTHR24421">
    <property type="entry name" value="NITRATE/NITRITE SENSOR PROTEIN NARX-RELATED"/>
    <property type="match status" value="1"/>
</dbReference>
<feature type="transmembrane region" description="Helical" evidence="9">
    <location>
        <begin position="122"/>
        <end position="141"/>
    </location>
</feature>
<dbReference type="PANTHER" id="PTHR24421:SF10">
    <property type="entry name" value="NITRATE_NITRITE SENSOR PROTEIN NARQ"/>
    <property type="match status" value="1"/>
</dbReference>
<dbReference type="InterPro" id="IPR050482">
    <property type="entry name" value="Sensor_HK_TwoCompSys"/>
</dbReference>
<dbReference type="STRING" id="357809.Cphy_3629"/>
<dbReference type="eggNOG" id="COG4585">
    <property type="taxonomic scope" value="Bacteria"/>
</dbReference>
<protein>
    <recommendedName>
        <fullName evidence="2">histidine kinase</fullName>
        <ecNumber evidence="2">2.7.13.3</ecNumber>
    </recommendedName>
</protein>
<dbReference type="AlphaFoldDB" id="A9KJF6"/>
<evidence type="ECO:0000259" key="10">
    <source>
        <dbReference type="Pfam" id="PF07730"/>
    </source>
</evidence>
<keyword evidence="7" id="KW-0067">ATP-binding</keyword>
<reference evidence="12" key="1">
    <citation type="submission" date="2007-11" db="EMBL/GenBank/DDBJ databases">
        <title>Complete genome sequence of Clostridium phytofermentans ISDg.</title>
        <authorList>
            <person name="Leschine S.B."/>
            <person name="Warnick T.A."/>
            <person name="Blanchard J.L."/>
            <person name="Schnell D.J."/>
            <person name="Petit E.L."/>
            <person name="LaTouf W.G."/>
            <person name="Copeland A."/>
            <person name="Lucas S."/>
            <person name="Lapidus A."/>
            <person name="Barry K."/>
            <person name="Glavina del Rio T."/>
            <person name="Dalin E."/>
            <person name="Tice H."/>
            <person name="Pitluck S."/>
            <person name="Kiss H."/>
            <person name="Brettin T."/>
            <person name="Bruce D."/>
            <person name="Detter J.C."/>
            <person name="Han C."/>
            <person name="Kuske C."/>
            <person name="Schmutz J."/>
            <person name="Larimer F."/>
            <person name="Land M."/>
            <person name="Hauser L."/>
            <person name="Kyrpides N."/>
            <person name="Kim E.A."/>
            <person name="Richardson P."/>
        </authorList>
    </citation>
    <scope>NUCLEOTIDE SEQUENCE [LARGE SCALE GENOMIC DNA]</scope>
    <source>
        <strain evidence="12">ATCC 700394 / DSM 18823 / ISDg</strain>
    </source>
</reference>
<evidence type="ECO:0000256" key="6">
    <source>
        <dbReference type="ARBA" id="ARBA00022777"/>
    </source>
</evidence>
<keyword evidence="6 11" id="KW-0418">Kinase</keyword>
<keyword evidence="9" id="KW-0812">Transmembrane</keyword>
<dbReference type="EMBL" id="CP000885">
    <property type="protein sequence ID" value="ABX43976.1"/>
    <property type="molecule type" value="Genomic_DNA"/>
</dbReference>
<evidence type="ECO:0000256" key="9">
    <source>
        <dbReference type="SAM" id="Phobius"/>
    </source>
</evidence>
<dbReference type="EC" id="2.7.13.3" evidence="2"/>
<evidence type="ECO:0000256" key="5">
    <source>
        <dbReference type="ARBA" id="ARBA00022741"/>
    </source>
</evidence>
<dbReference type="InterPro" id="IPR011712">
    <property type="entry name" value="Sig_transdc_His_kin_sub3_dim/P"/>
</dbReference>
<keyword evidence="8" id="KW-0902">Two-component regulatory system</keyword>
<feature type="transmembrane region" description="Helical" evidence="9">
    <location>
        <begin position="29"/>
        <end position="56"/>
    </location>
</feature>
<proteinExistence type="predicted"/>
<dbReference type="InterPro" id="IPR036890">
    <property type="entry name" value="HATPase_C_sf"/>
</dbReference>
<evidence type="ECO:0000313" key="11">
    <source>
        <dbReference type="EMBL" id="ABX43976.1"/>
    </source>
</evidence>
<evidence type="ECO:0000256" key="1">
    <source>
        <dbReference type="ARBA" id="ARBA00000085"/>
    </source>
</evidence>
<dbReference type="Gene3D" id="1.20.5.1930">
    <property type="match status" value="1"/>
</dbReference>
<dbReference type="GO" id="GO:0016020">
    <property type="term" value="C:membrane"/>
    <property type="evidence" value="ECO:0007669"/>
    <property type="project" value="InterPro"/>
</dbReference>
<keyword evidence="9" id="KW-0472">Membrane</keyword>
<dbReference type="GO" id="GO:0005524">
    <property type="term" value="F:ATP binding"/>
    <property type="evidence" value="ECO:0007669"/>
    <property type="project" value="UniProtKB-KW"/>
</dbReference>
<keyword evidence="9" id="KW-1133">Transmembrane helix</keyword>
<feature type="domain" description="Signal transduction histidine kinase subgroup 3 dimerisation and phosphoacceptor" evidence="10">
    <location>
        <begin position="225"/>
        <end position="285"/>
    </location>
</feature>
<evidence type="ECO:0000256" key="3">
    <source>
        <dbReference type="ARBA" id="ARBA00022553"/>
    </source>
</evidence>
<dbReference type="HOGENOM" id="CLU_613515_0_0_9"/>
<dbReference type="GO" id="GO:0000155">
    <property type="term" value="F:phosphorelay sensor kinase activity"/>
    <property type="evidence" value="ECO:0007669"/>
    <property type="project" value="InterPro"/>
</dbReference>
<dbReference type="KEGG" id="cpy:Cphy_3629"/>
<keyword evidence="12" id="KW-1185">Reference proteome</keyword>
<comment type="catalytic activity">
    <reaction evidence="1">
        <text>ATP + protein L-histidine = ADP + protein N-phospho-L-histidine.</text>
        <dbReference type="EC" id="2.7.13.3"/>
    </reaction>
</comment>
<evidence type="ECO:0000256" key="8">
    <source>
        <dbReference type="ARBA" id="ARBA00023012"/>
    </source>
</evidence>
<dbReference type="Gene3D" id="3.30.565.10">
    <property type="entry name" value="Histidine kinase-like ATPase, C-terminal domain"/>
    <property type="match status" value="1"/>
</dbReference>
<dbReference type="RefSeq" id="WP_012201624.1">
    <property type="nucleotide sequence ID" value="NC_010001.1"/>
</dbReference>
<sequence>MSLTNFIKKIDVNQESMMVYNLKSNIDEVFTTVVALLLTIVSIFRQAVFPIAVMIGCGSYFLLRNIYRYEDCPDRKLLYLFFLFINYIILTMIVPNHSIVLFIIPIVSLLPSNALKILWFRYSYYFLPILLSLLNYLVWYPTYYKKAGKLNPATYLTFFGSLILIELSLLIYAKLRTAYYYILYKDANMKDALNHTAIAKLSEHNLNQRLALQNAVIDRNARLEEREAIGRTIHNVVGHTITSALITLEAAELLANQDSELSKEKIMIAKERLGQSLTTIRRAVRLVDNANTSIPLTDLFYTMTSTIQEFTQDTSLRVRHNIQITNEKDTSLNKYAQFSIETKHAEFLHGAILECLTNGQKHGNATAFLILATIEYSILTISVSDNGSSMKQLTPVEQERCLLQGYGLKKIKTYLENIGGEFSLNYMDDFWVVMKLPLLTEKSMQK</sequence>
<evidence type="ECO:0000256" key="2">
    <source>
        <dbReference type="ARBA" id="ARBA00012438"/>
    </source>
</evidence>
<dbReference type="SUPFAM" id="SSF55874">
    <property type="entry name" value="ATPase domain of HSP90 chaperone/DNA topoisomerase II/histidine kinase"/>
    <property type="match status" value="1"/>
</dbReference>
<feature type="transmembrane region" description="Helical" evidence="9">
    <location>
        <begin position="77"/>
        <end position="93"/>
    </location>
</feature>
<evidence type="ECO:0000313" key="12">
    <source>
        <dbReference type="Proteomes" id="UP000000370"/>
    </source>
</evidence>
<dbReference type="OrthoDB" id="9781904at2"/>
<keyword evidence="5" id="KW-0547">Nucleotide-binding</keyword>
<keyword evidence="3" id="KW-0597">Phosphoprotein</keyword>